<evidence type="ECO:0000313" key="3">
    <source>
        <dbReference type="Proteomes" id="UP000299102"/>
    </source>
</evidence>
<keyword evidence="3" id="KW-1185">Reference proteome</keyword>
<sequence>MPRFTMHCARKPHYADATTLTGARVASRARGAETPQRKIGRAVARRRGARAATRRAARENENKDNKNSITRRTMLSLAGVGALWKIKFIGRKTFRLNAVFRGELRASLNNGIIFRLAIPLCRGANVGSVKF</sequence>
<organism evidence="2 3">
    <name type="scientific">Eumeta variegata</name>
    <name type="common">Bagworm moth</name>
    <name type="synonym">Eumeta japonica</name>
    <dbReference type="NCBI Taxonomy" id="151549"/>
    <lineage>
        <taxon>Eukaryota</taxon>
        <taxon>Metazoa</taxon>
        <taxon>Ecdysozoa</taxon>
        <taxon>Arthropoda</taxon>
        <taxon>Hexapoda</taxon>
        <taxon>Insecta</taxon>
        <taxon>Pterygota</taxon>
        <taxon>Neoptera</taxon>
        <taxon>Endopterygota</taxon>
        <taxon>Lepidoptera</taxon>
        <taxon>Glossata</taxon>
        <taxon>Ditrysia</taxon>
        <taxon>Tineoidea</taxon>
        <taxon>Psychidae</taxon>
        <taxon>Oiketicinae</taxon>
        <taxon>Eumeta</taxon>
    </lineage>
</organism>
<dbReference type="Proteomes" id="UP000299102">
    <property type="component" value="Unassembled WGS sequence"/>
</dbReference>
<accession>A0A4C1YFJ0</accession>
<comment type="caution">
    <text evidence="2">The sequence shown here is derived from an EMBL/GenBank/DDBJ whole genome shotgun (WGS) entry which is preliminary data.</text>
</comment>
<reference evidence="2 3" key="1">
    <citation type="journal article" date="2019" name="Commun. Biol.">
        <title>The bagworm genome reveals a unique fibroin gene that provides high tensile strength.</title>
        <authorList>
            <person name="Kono N."/>
            <person name="Nakamura H."/>
            <person name="Ohtoshi R."/>
            <person name="Tomita M."/>
            <person name="Numata K."/>
            <person name="Arakawa K."/>
        </authorList>
    </citation>
    <scope>NUCLEOTIDE SEQUENCE [LARGE SCALE GENOMIC DNA]</scope>
</reference>
<feature type="region of interest" description="Disordered" evidence="1">
    <location>
        <begin position="28"/>
        <end position="69"/>
    </location>
</feature>
<evidence type="ECO:0000256" key="1">
    <source>
        <dbReference type="SAM" id="MobiDB-lite"/>
    </source>
</evidence>
<proteinExistence type="predicted"/>
<feature type="compositionally biased region" description="Basic residues" evidence="1">
    <location>
        <begin position="38"/>
        <end position="55"/>
    </location>
</feature>
<dbReference type="EMBL" id="BGZK01001237">
    <property type="protein sequence ID" value="GBP75141.1"/>
    <property type="molecule type" value="Genomic_DNA"/>
</dbReference>
<dbReference type="AlphaFoldDB" id="A0A4C1YFJ0"/>
<gene>
    <name evidence="2" type="ORF">EVAR_42384_1</name>
</gene>
<feature type="compositionally biased region" description="Basic and acidic residues" evidence="1">
    <location>
        <begin position="56"/>
        <end position="66"/>
    </location>
</feature>
<protein>
    <submittedName>
        <fullName evidence="2">Uncharacterized protein</fullName>
    </submittedName>
</protein>
<evidence type="ECO:0000313" key="2">
    <source>
        <dbReference type="EMBL" id="GBP75141.1"/>
    </source>
</evidence>
<name>A0A4C1YFJ0_EUMVA</name>